<dbReference type="AlphaFoldDB" id="A0A8J5JUM9"/>
<dbReference type="EMBL" id="JAHLQT010027705">
    <property type="protein sequence ID" value="KAG7162408.1"/>
    <property type="molecule type" value="Genomic_DNA"/>
</dbReference>
<dbReference type="GO" id="GO:0000502">
    <property type="term" value="C:proteasome complex"/>
    <property type="evidence" value="ECO:0007669"/>
    <property type="project" value="UniProtKB-KW"/>
</dbReference>
<accession>A0A8J5JUM9</accession>
<evidence type="ECO:0000313" key="2">
    <source>
        <dbReference type="Proteomes" id="UP000747542"/>
    </source>
</evidence>
<proteinExistence type="predicted"/>
<name>A0A8J5JUM9_HOMAM</name>
<dbReference type="Proteomes" id="UP000747542">
    <property type="component" value="Unassembled WGS sequence"/>
</dbReference>
<gene>
    <name evidence="1" type="primary">Psma2-L11</name>
    <name evidence="1" type="ORF">Hamer_G007941</name>
</gene>
<keyword evidence="2" id="KW-1185">Reference proteome</keyword>
<evidence type="ECO:0000313" key="1">
    <source>
        <dbReference type="EMBL" id="KAG7162408.1"/>
    </source>
</evidence>
<comment type="caution">
    <text evidence="1">The sequence shown here is derived from an EMBL/GenBank/DDBJ whole genome shotgun (WGS) entry which is preliminary data.</text>
</comment>
<reference evidence="1" key="1">
    <citation type="journal article" date="2021" name="Sci. Adv.">
        <title>The American lobster genome reveals insights on longevity, neural, and immune adaptations.</title>
        <authorList>
            <person name="Polinski J.M."/>
            <person name="Zimin A.V."/>
            <person name="Clark K.F."/>
            <person name="Kohn A.B."/>
            <person name="Sadowski N."/>
            <person name="Timp W."/>
            <person name="Ptitsyn A."/>
            <person name="Khanna P."/>
            <person name="Romanova D.Y."/>
            <person name="Williams P."/>
            <person name="Greenwood S.J."/>
            <person name="Moroz L.L."/>
            <person name="Walt D.R."/>
            <person name="Bodnar A.G."/>
        </authorList>
    </citation>
    <scope>NUCLEOTIDE SEQUENCE</scope>
    <source>
        <strain evidence="1">GMGI-L3</strain>
    </source>
</reference>
<organism evidence="1 2">
    <name type="scientific">Homarus americanus</name>
    <name type="common">American lobster</name>
    <dbReference type="NCBI Taxonomy" id="6706"/>
    <lineage>
        <taxon>Eukaryota</taxon>
        <taxon>Metazoa</taxon>
        <taxon>Ecdysozoa</taxon>
        <taxon>Arthropoda</taxon>
        <taxon>Crustacea</taxon>
        <taxon>Multicrustacea</taxon>
        <taxon>Malacostraca</taxon>
        <taxon>Eumalacostraca</taxon>
        <taxon>Eucarida</taxon>
        <taxon>Decapoda</taxon>
        <taxon>Pleocyemata</taxon>
        <taxon>Astacidea</taxon>
        <taxon>Nephropoidea</taxon>
        <taxon>Nephropidae</taxon>
        <taxon>Homarus</taxon>
    </lineage>
</organism>
<keyword evidence="1" id="KW-0647">Proteasome</keyword>
<sequence length="130" mass="14085">MASLGYNAIVVAATLVAVVPREIQKLDGPVEQVGVDVGVMVGQVVKHHLTGCHLVLITTTQHSQVLSSIIRHMGVGVEAGVIVEAGWELSQDQLTQDHLLQGLWGDTRTTCRALILDLSISNNNTHRMFR</sequence>
<protein>
    <submittedName>
        <fullName evidence="1">Putative Proteasome subunit alpha type-2-like 11</fullName>
    </submittedName>
</protein>